<evidence type="ECO:0000256" key="5">
    <source>
        <dbReference type="PROSITE-ProRule" id="PRU00042"/>
    </source>
</evidence>
<dbReference type="PROSITE" id="PS00028">
    <property type="entry name" value="ZINC_FINGER_C2H2_1"/>
    <property type="match status" value="4"/>
</dbReference>
<feature type="domain" description="C2H2-type" evidence="9">
    <location>
        <begin position="565"/>
        <end position="592"/>
    </location>
</feature>
<dbReference type="PROSITE" id="PS50157">
    <property type="entry name" value="ZINC_FINGER_C2H2_2"/>
    <property type="match status" value="4"/>
</dbReference>
<name>R7V917_CAPTE</name>
<dbReference type="GO" id="GO:0043565">
    <property type="term" value="F:sequence-specific DNA binding"/>
    <property type="evidence" value="ECO:0007669"/>
    <property type="project" value="TreeGrafter"/>
</dbReference>
<feature type="coiled-coil region" evidence="6">
    <location>
        <begin position="101"/>
        <end position="128"/>
    </location>
</feature>
<dbReference type="GO" id="GO:0005634">
    <property type="term" value="C:nucleus"/>
    <property type="evidence" value="ECO:0007669"/>
    <property type="project" value="TreeGrafter"/>
</dbReference>
<dbReference type="Proteomes" id="UP000014760">
    <property type="component" value="Unassembled WGS sequence"/>
</dbReference>
<dbReference type="Gene3D" id="3.30.710.10">
    <property type="entry name" value="Potassium Channel Kv1.1, Chain A"/>
    <property type="match status" value="1"/>
</dbReference>
<evidence type="ECO:0000259" key="9">
    <source>
        <dbReference type="PROSITE" id="PS50157"/>
    </source>
</evidence>
<keyword evidence="1" id="KW-0479">Metal-binding</keyword>
<reference evidence="12" key="1">
    <citation type="submission" date="2012-12" db="EMBL/GenBank/DDBJ databases">
        <authorList>
            <person name="Hellsten U."/>
            <person name="Grimwood J."/>
            <person name="Chapman J.A."/>
            <person name="Shapiro H."/>
            <person name="Aerts A."/>
            <person name="Otillar R.P."/>
            <person name="Terry A.Y."/>
            <person name="Boore J.L."/>
            <person name="Simakov O."/>
            <person name="Marletaz F."/>
            <person name="Cho S.-J."/>
            <person name="Edsinger-Gonzales E."/>
            <person name="Havlak P."/>
            <person name="Kuo D.-H."/>
            <person name="Larsson T."/>
            <person name="Lv J."/>
            <person name="Arendt D."/>
            <person name="Savage R."/>
            <person name="Osoegawa K."/>
            <person name="de Jong P."/>
            <person name="Lindberg D.R."/>
            <person name="Seaver E.C."/>
            <person name="Weisblat D.A."/>
            <person name="Putnam N.H."/>
            <person name="Grigoriev I.V."/>
            <person name="Rokhsar D.S."/>
        </authorList>
    </citation>
    <scope>NUCLEOTIDE SEQUENCE</scope>
    <source>
        <strain evidence="12">I ESC-2004</strain>
    </source>
</reference>
<feature type="compositionally biased region" description="Acidic residues" evidence="7">
    <location>
        <begin position="219"/>
        <end position="233"/>
    </location>
</feature>
<dbReference type="PANTHER" id="PTHR24408">
    <property type="entry name" value="ZINC FINGER PROTEIN"/>
    <property type="match status" value="1"/>
</dbReference>
<feature type="region of interest" description="Disordered" evidence="7">
    <location>
        <begin position="196"/>
        <end position="251"/>
    </location>
</feature>
<dbReference type="GO" id="GO:0008270">
    <property type="term" value="F:zinc ion binding"/>
    <property type="evidence" value="ECO:0007669"/>
    <property type="project" value="UniProtKB-KW"/>
</dbReference>
<dbReference type="PROSITE" id="PS50097">
    <property type="entry name" value="BTB"/>
    <property type="match status" value="1"/>
</dbReference>
<protein>
    <recommendedName>
        <fullName evidence="13">BTB domain-containing protein</fullName>
    </recommendedName>
</protein>
<keyword evidence="3 5" id="KW-0863">Zinc-finger</keyword>
<dbReference type="SUPFAM" id="SSF57667">
    <property type="entry name" value="beta-beta-alpha zinc fingers"/>
    <property type="match status" value="3"/>
</dbReference>
<evidence type="ECO:0000256" key="3">
    <source>
        <dbReference type="ARBA" id="ARBA00022771"/>
    </source>
</evidence>
<evidence type="ECO:0000256" key="7">
    <source>
        <dbReference type="SAM" id="MobiDB-lite"/>
    </source>
</evidence>
<dbReference type="EMBL" id="AMQN01004649">
    <property type="status" value="NOT_ANNOTATED_CDS"/>
    <property type="molecule type" value="Genomic_DNA"/>
</dbReference>
<dbReference type="EMBL" id="KB294061">
    <property type="protein sequence ID" value="ELU15064.1"/>
    <property type="molecule type" value="Genomic_DNA"/>
</dbReference>
<evidence type="ECO:0000259" key="8">
    <source>
        <dbReference type="PROSITE" id="PS50097"/>
    </source>
</evidence>
<evidence type="ECO:0000256" key="1">
    <source>
        <dbReference type="ARBA" id="ARBA00022723"/>
    </source>
</evidence>
<feature type="domain" description="BTB" evidence="8">
    <location>
        <begin position="19"/>
        <end position="88"/>
    </location>
</feature>
<feature type="domain" description="C2H2-type" evidence="9">
    <location>
        <begin position="535"/>
        <end position="563"/>
    </location>
</feature>
<accession>R7V917</accession>
<dbReference type="HOGENOM" id="CLU_366483_0_0_1"/>
<evidence type="ECO:0000313" key="12">
    <source>
        <dbReference type="Proteomes" id="UP000014760"/>
    </source>
</evidence>
<feature type="compositionally biased region" description="Basic and acidic residues" evidence="7">
    <location>
        <begin position="234"/>
        <end position="251"/>
    </location>
</feature>
<dbReference type="GO" id="GO:0000981">
    <property type="term" value="F:DNA-binding transcription factor activity, RNA polymerase II-specific"/>
    <property type="evidence" value="ECO:0007669"/>
    <property type="project" value="TreeGrafter"/>
</dbReference>
<keyword evidence="2" id="KW-0677">Repeat</keyword>
<dbReference type="InterPro" id="IPR000210">
    <property type="entry name" value="BTB/POZ_dom"/>
</dbReference>
<evidence type="ECO:0000313" key="11">
    <source>
        <dbReference type="EnsemblMetazoa" id="CapteP221032"/>
    </source>
</evidence>
<dbReference type="Gene3D" id="3.30.160.60">
    <property type="entry name" value="Classic Zinc Finger"/>
    <property type="match status" value="5"/>
</dbReference>
<feature type="domain" description="C2H2-type" evidence="9">
    <location>
        <begin position="443"/>
        <end position="467"/>
    </location>
</feature>
<reference evidence="10 12" key="2">
    <citation type="journal article" date="2013" name="Nature">
        <title>Insights into bilaterian evolution from three spiralian genomes.</title>
        <authorList>
            <person name="Simakov O."/>
            <person name="Marletaz F."/>
            <person name="Cho S.J."/>
            <person name="Edsinger-Gonzales E."/>
            <person name="Havlak P."/>
            <person name="Hellsten U."/>
            <person name="Kuo D.H."/>
            <person name="Larsson T."/>
            <person name="Lv J."/>
            <person name="Arendt D."/>
            <person name="Savage R."/>
            <person name="Osoegawa K."/>
            <person name="de Jong P."/>
            <person name="Grimwood J."/>
            <person name="Chapman J.A."/>
            <person name="Shapiro H."/>
            <person name="Aerts A."/>
            <person name="Otillar R.P."/>
            <person name="Terry A.Y."/>
            <person name="Boore J.L."/>
            <person name="Grigoriev I.V."/>
            <person name="Lindberg D.R."/>
            <person name="Seaver E.C."/>
            <person name="Weisblat D.A."/>
            <person name="Putnam N.H."/>
            <person name="Rokhsar D.S."/>
        </authorList>
    </citation>
    <scope>NUCLEOTIDE SEQUENCE</scope>
    <source>
        <strain evidence="10 12">I ESC-2004</strain>
    </source>
</reference>
<dbReference type="OrthoDB" id="6067523at2759"/>
<sequence>MLSSLPDFCYDLYKKGQLVDLTLTCANGERLLVHSVVLALKSKVIQEVLLHLGDLTQVTAVVHCGDVDVQLLRSLVEFAYTAEFEEEAYNHRDTLLFVAKRLGLEAAVRELDNQKMALKRKSLDAEQMKAVNVSAQLKCKSCEKTFVSARQCKRHACEVKVEVVNLSQMKHEEVQGHDDMVQIEQRVAEDNAAEEIMEEEETNQMPEAEEQQQEKSEEEKDEEVAEMEVEEEKDEMKMMKEEPVKGTKHDEQFPEKKCKVWRRSHTQSLPFKCPHCTFSTSKAPYLSDHTRVRHPNAPETCPHCQEVFSRKEIGRHKKGCEKRFSDAASVEALFHCDVCPFTAIRARYISDHTRKMHGGDSVLCVHCGQQFQRREIHRHQQRCKEKPAKVKVKVVYETDENALKCPVKDCEFVAEDREQKLLHAQTEHKVIVKKKAAVSEETFVCEHCGRTMNSKAAHRAHMAAVHSTVFHPCSMCEYQGKSLLALRSHCQLIHSCNPDGSPYERRFACTVCDFKAIHRCTLKTHMKKHESKKAFTCDHCPYKTHRKDSLLKHKSTMHTTSRRVKVCRTCGKAFVSETGFRMHNLRHLGLRPYHCTLCNLPFARLSTFELHNMRKHPTTCSQSPLSCTHCSYTCSAASTLKQHYRTKHGISDVHIVGSRKGRRSGHSSFKNRFKEFNNVNQFVESNTIVGKVEDNSCVVDEEELQQQAAEEGEATLEMHEASEILAGIGTSSQVEVEGTVEVASTPTVYEVNGQTIAVYYV</sequence>
<evidence type="ECO:0000256" key="6">
    <source>
        <dbReference type="SAM" id="Coils"/>
    </source>
</evidence>
<reference evidence="11" key="3">
    <citation type="submission" date="2015-06" db="UniProtKB">
        <authorList>
            <consortium name="EnsemblMetazoa"/>
        </authorList>
    </citation>
    <scope>IDENTIFICATION</scope>
</reference>
<dbReference type="EnsemblMetazoa" id="CapteT221032">
    <property type="protein sequence ID" value="CapteP221032"/>
    <property type="gene ID" value="CapteG221032"/>
</dbReference>
<keyword evidence="12" id="KW-1185">Reference proteome</keyword>
<evidence type="ECO:0000256" key="2">
    <source>
        <dbReference type="ARBA" id="ARBA00022737"/>
    </source>
</evidence>
<organism evidence="10">
    <name type="scientific">Capitella teleta</name>
    <name type="common">Polychaete worm</name>
    <dbReference type="NCBI Taxonomy" id="283909"/>
    <lineage>
        <taxon>Eukaryota</taxon>
        <taxon>Metazoa</taxon>
        <taxon>Spiralia</taxon>
        <taxon>Lophotrochozoa</taxon>
        <taxon>Annelida</taxon>
        <taxon>Polychaeta</taxon>
        <taxon>Sedentaria</taxon>
        <taxon>Scolecida</taxon>
        <taxon>Capitellidae</taxon>
        <taxon>Capitella</taxon>
    </lineage>
</organism>
<dbReference type="Pfam" id="PF00651">
    <property type="entry name" value="BTB"/>
    <property type="match status" value="1"/>
</dbReference>
<feature type="compositionally biased region" description="Acidic residues" evidence="7">
    <location>
        <begin position="196"/>
        <end position="211"/>
    </location>
</feature>
<proteinExistence type="predicted"/>
<feature type="domain" description="C2H2-type" evidence="9">
    <location>
        <begin position="507"/>
        <end position="534"/>
    </location>
</feature>
<keyword evidence="4" id="KW-0862">Zinc</keyword>
<evidence type="ECO:0000256" key="4">
    <source>
        <dbReference type="ARBA" id="ARBA00022833"/>
    </source>
</evidence>
<dbReference type="AlphaFoldDB" id="R7V917"/>
<evidence type="ECO:0008006" key="13">
    <source>
        <dbReference type="Google" id="ProtNLM"/>
    </source>
</evidence>
<evidence type="ECO:0000313" key="10">
    <source>
        <dbReference type="EMBL" id="ELU15064.1"/>
    </source>
</evidence>
<dbReference type="SUPFAM" id="SSF54695">
    <property type="entry name" value="POZ domain"/>
    <property type="match status" value="1"/>
</dbReference>
<dbReference type="CDD" id="cd18186">
    <property type="entry name" value="BTB_POZ_ZBTB_KLHL-like"/>
    <property type="match status" value="1"/>
</dbReference>
<dbReference type="InterPro" id="IPR036236">
    <property type="entry name" value="Znf_C2H2_sf"/>
</dbReference>
<dbReference type="PANTHER" id="PTHR24408:SF64">
    <property type="entry name" value="LINKING IMMUNITY AND METABOLISM-RELATED"/>
    <property type="match status" value="1"/>
</dbReference>
<dbReference type="InterPro" id="IPR011333">
    <property type="entry name" value="SKP1/BTB/POZ_sf"/>
</dbReference>
<dbReference type="STRING" id="283909.R7V917"/>
<dbReference type="OMA" id="RMYYNKP"/>
<dbReference type="InterPro" id="IPR013087">
    <property type="entry name" value="Znf_C2H2_type"/>
</dbReference>
<keyword evidence="6" id="KW-0175">Coiled coil</keyword>
<dbReference type="SMART" id="SM00355">
    <property type="entry name" value="ZnF_C2H2"/>
    <property type="match status" value="10"/>
</dbReference>
<gene>
    <name evidence="10" type="ORF">CAPTEDRAFT_221032</name>
</gene>